<evidence type="ECO:0000256" key="1">
    <source>
        <dbReference type="SAM" id="MobiDB-lite"/>
    </source>
</evidence>
<keyword evidence="4" id="KW-1185">Reference proteome</keyword>
<comment type="caution">
    <text evidence="3">The sequence shown here is derived from an EMBL/GenBank/DDBJ whole genome shotgun (WGS) entry which is preliminary data.</text>
</comment>
<dbReference type="EMBL" id="JBBXJM010000003">
    <property type="protein sequence ID" value="KAL1409622.1"/>
    <property type="molecule type" value="Genomic_DNA"/>
</dbReference>
<protein>
    <submittedName>
        <fullName evidence="3">OTU protein</fullName>
        <ecNumber evidence="3">3.4.19.12</ecNumber>
    </submittedName>
</protein>
<dbReference type="RefSeq" id="XP_069209566.1">
    <property type="nucleotide sequence ID" value="XM_069352148.1"/>
</dbReference>
<dbReference type="InterPro" id="IPR038765">
    <property type="entry name" value="Papain-like_cys_pep_sf"/>
</dbReference>
<dbReference type="EC" id="3.4.19.12" evidence="3"/>
<dbReference type="PANTHER" id="PTHR12419">
    <property type="entry name" value="OTU DOMAIN CONTAINING PROTEIN"/>
    <property type="match status" value="1"/>
</dbReference>
<feature type="region of interest" description="Disordered" evidence="1">
    <location>
        <begin position="1"/>
        <end position="116"/>
    </location>
</feature>
<feature type="compositionally biased region" description="Basic residues" evidence="1">
    <location>
        <begin position="1"/>
        <end position="10"/>
    </location>
</feature>
<dbReference type="GeneID" id="95984660"/>
<keyword evidence="3" id="KW-0378">Hydrolase</keyword>
<reference evidence="3 4" key="1">
    <citation type="submission" date="2023-08" db="EMBL/GenBank/DDBJ databases">
        <title>Annotated Genome Sequence of Vanrija albida AlHP1.</title>
        <authorList>
            <person name="Herzog R."/>
        </authorList>
    </citation>
    <scope>NUCLEOTIDE SEQUENCE [LARGE SCALE GENOMIC DNA]</scope>
    <source>
        <strain evidence="3 4">AlHP1</strain>
    </source>
</reference>
<evidence type="ECO:0000259" key="2">
    <source>
        <dbReference type="PROSITE" id="PS50802"/>
    </source>
</evidence>
<dbReference type="InterPro" id="IPR050704">
    <property type="entry name" value="Peptidase_C85-like"/>
</dbReference>
<gene>
    <name evidence="3" type="primary">OTU2_2</name>
    <name evidence="3" type="ORF">Q8F55_003617</name>
</gene>
<dbReference type="InterPro" id="IPR003323">
    <property type="entry name" value="OTU_dom"/>
</dbReference>
<feature type="domain" description="OTU" evidence="2">
    <location>
        <begin position="142"/>
        <end position="308"/>
    </location>
</feature>
<organism evidence="3 4">
    <name type="scientific">Vanrija albida</name>
    <dbReference type="NCBI Taxonomy" id="181172"/>
    <lineage>
        <taxon>Eukaryota</taxon>
        <taxon>Fungi</taxon>
        <taxon>Dikarya</taxon>
        <taxon>Basidiomycota</taxon>
        <taxon>Agaricomycotina</taxon>
        <taxon>Tremellomycetes</taxon>
        <taxon>Trichosporonales</taxon>
        <taxon>Trichosporonaceae</taxon>
        <taxon>Vanrija</taxon>
    </lineage>
</organism>
<dbReference type="Proteomes" id="UP001565368">
    <property type="component" value="Unassembled WGS sequence"/>
</dbReference>
<sequence>MPGAKRRALKKLLNGNKEAAPTETPTPTTSSSASGSDPALPRQSGESARSARSTSSASPASAHSSLVQPTSPPPPVNHGLWGGGGRGGRKSSKQRFAERQARKKQSILDAAPPTDPAWNAQLEKERQDEIAVISAACDTLRAELFEIQPDGHCMYAAVADQLGLLGIMPAHQANNPYHTRRVAATYLRQHQDDFLPFLPSVDGEDMPGATDDGLMTAEQYGEYCHRVEGTAEWGGEPEIQALSRAFSIPIHVIQRGPPTVVSHGGENDAFGGATSPEESVKAGERVVRISYHRRMYGLGEHYNSLRPT</sequence>
<proteinExistence type="predicted"/>
<dbReference type="Gene3D" id="3.90.70.80">
    <property type="match status" value="1"/>
</dbReference>
<dbReference type="PANTHER" id="PTHR12419:SF10">
    <property type="entry name" value="DEUBIQUITINASE OTUD6B"/>
    <property type="match status" value="1"/>
</dbReference>
<name>A0ABR3Q4Z2_9TREE</name>
<feature type="compositionally biased region" description="Low complexity" evidence="1">
    <location>
        <begin position="19"/>
        <end position="65"/>
    </location>
</feature>
<dbReference type="CDD" id="cd22748">
    <property type="entry name" value="OTU_OTUD6-like"/>
    <property type="match status" value="1"/>
</dbReference>
<dbReference type="PROSITE" id="PS50802">
    <property type="entry name" value="OTU"/>
    <property type="match status" value="1"/>
</dbReference>
<evidence type="ECO:0000313" key="4">
    <source>
        <dbReference type="Proteomes" id="UP001565368"/>
    </source>
</evidence>
<dbReference type="GO" id="GO:0004843">
    <property type="term" value="F:cysteine-type deubiquitinase activity"/>
    <property type="evidence" value="ECO:0007669"/>
    <property type="project" value="UniProtKB-EC"/>
</dbReference>
<dbReference type="SUPFAM" id="SSF54001">
    <property type="entry name" value="Cysteine proteinases"/>
    <property type="match status" value="1"/>
</dbReference>
<accession>A0ABR3Q4Z2</accession>
<dbReference type="Pfam" id="PF02338">
    <property type="entry name" value="OTU"/>
    <property type="match status" value="1"/>
</dbReference>
<evidence type="ECO:0000313" key="3">
    <source>
        <dbReference type="EMBL" id="KAL1409622.1"/>
    </source>
</evidence>